<evidence type="ECO:0000313" key="6">
    <source>
        <dbReference type="EMBL" id="QQO09105.1"/>
    </source>
</evidence>
<dbReference type="KEGG" id="bhc:JFL75_19585"/>
<dbReference type="GO" id="GO:0046872">
    <property type="term" value="F:metal ion binding"/>
    <property type="evidence" value="ECO:0007669"/>
    <property type="project" value="UniProtKB-KW"/>
</dbReference>
<comment type="similarity">
    <text evidence="1">Belongs to the hemerythrin family.</text>
</comment>
<protein>
    <submittedName>
        <fullName evidence="6">Hemerythrin family protein</fullName>
    </submittedName>
</protein>
<evidence type="ECO:0000256" key="2">
    <source>
        <dbReference type="ARBA" id="ARBA00022621"/>
    </source>
</evidence>
<dbReference type="GO" id="GO:0005344">
    <property type="term" value="F:oxygen carrier activity"/>
    <property type="evidence" value="ECO:0007669"/>
    <property type="project" value="UniProtKB-KW"/>
</dbReference>
<dbReference type="EMBL" id="CP067089">
    <property type="protein sequence ID" value="QQO09105.1"/>
    <property type="molecule type" value="Genomic_DNA"/>
</dbReference>
<sequence>MSEVHIVEWDDRFSVGIPLVDDQHRGLVKMTNDLYTGCRLGDDAARAFFLKTIHEAVDYVKLHFDTEEKILRKISYPDYSVHKKQHEDFVMEVLNEVKNFQDGKKFVPNTFVRFLRDWVLTHIAVSDKQYADYIIQLKKQGKLQSKA</sequence>
<dbReference type="PROSITE" id="PS00550">
    <property type="entry name" value="HEMERYTHRINS"/>
    <property type="match status" value="1"/>
</dbReference>
<dbReference type="NCBIfam" id="NF033749">
    <property type="entry name" value="bact_hemeryth"/>
    <property type="match status" value="1"/>
</dbReference>
<keyword evidence="2" id="KW-0561">Oxygen transport</keyword>
<dbReference type="InterPro" id="IPR012312">
    <property type="entry name" value="Hemerythrin-like"/>
</dbReference>
<dbReference type="AlphaFoldDB" id="A0A7T7XMJ1"/>
<reference evidence="6" key="1">
    <citation type="submission" date="2021-01" db="EMBL/GenBank/DDBJ databases">
        <title>Description of Breznakiella homolactica.</title>
        <authorList>
            <person name="Song Y."/>
            <person name="Brune A."/>
        </authorList>
    </citation>
    <scope>NUCLEOTIDE SEQUENCE</scope>
    <source>
        <strain evidence="6">RmG30</strain>
    </source>
</reference>
<dbReference type="NCBIfam" id="TIGR02481">
    <property type="entry name" value="hemeryth_dom"/>
    <property type="match status" value="1"/>
</dbReference>
<dbReference type="InterPro" id="IPR016131">
    <property type="entry name" value="Haemerythrin_Fe_BS"/>
</dbReference>
<dbReference type="InterPro" id="IPR035938">
    <property type="entry name" value="Hemerythrin-like_sf"/>
</dbReference>
<proteinExistence type="inferred from homology"/>
<dbReference type="Gene3D" id="1.20.120.50">
    <property type="entry name" value="Hemerythrin-like"/>
    <property type="match status" value="1"/>
</dbReference>
<keyword evidence="7" id="KW-1185">Reference proteome</keyword>
<dbReference type="Pfam" id="PF01814">
    <property type="entry name" value="Hemerythrin"/>
    <property type="match status" value="1"/>
</dbReference>
<accession>A0A7T7XMJ1</accession>
<dbReference type="SUPFAM" id="SSF47188">
    <property type="entry name" value="Hemerythrin-like"/>
    <property type="match status" value="1"/>
</dbReference>
<evidence type="ECO:0000313" key="7">
    <source>
        <dbReference type="Proteomes" id="UP000595917"/>
    </source>
</evidence>
<evidence type="ECO:0000259" key="5">
    <source>
        <dbReference type="Pfam" id="PF01814"/>
    </source>
</evidence>
<dbReference type="PANTHER" id="PTHR37164:SF1">
    <property type="entry name" value="BACTERIOHEMERYTHRIN"/>
    <property type="match status" value="1"/>
</dbReference>
<organism evidence="6 7">
    <name type="scientific">Breznakiella homolactica</name>
    <dbReference type="NCBI Taxonomy" id="2798577"/>
    <lineage>
        <taxon>Bacteria</taxon>
        <taxon>Pseudomonadati</taxon>
        <taxon>Spirochaetota</taxon>
        <taxon>Spirochaetia</taxon>
        <taxon>Spirochaetales</taxon>
        <taxon>Breznakiellaceae</taxon>
        <taxon>Breznakiella</taxon>
    </lineage>
</organism>
<name>A0A7T7XMJ1_9SPIR</name>
<dbReference type="InterPro" id="IPR050669">
    <property type="entry name" value="Hemerythrin"/>
</dbReference>
<feature type="domain" description="Hemerythrin-like" evidence="5">
    <location>
        <begin position="16"/>
        <end position="132"/>
    </location>
</feature>
<keyword evidence="4" id="KW-0408">Iron</keyword>
<dbReference type="RefSeq" id="WP_215626410.1">
    <property type="nucleotide sequence ID" value="NZ_CP067089.2"/>
</dbReference>
<dbReference type="InterPro" id="IPR012827">
    <property type="entry name" value="Hemerythrin_metal-bd"/>
</dbReference>
<keyword evidence="2" id="KW-0813">Transport</keyword>
<evidence type="ECO:0000256" key="3">
    <source>
        <dbReference type="ARBA" id="ARBA00022723"/>
    </source>
</evidence>
<keyword evidence="3" id="KW-0479">Metal-binding</keyword>
<evidence type="ECO:0000256" key="1">
    <source>
        <dbReference type="ARBA" id="ARBA00010587"/>
    </source>
</evidence>
<dbReference type="PANTHER" id="PTHR37164">
    <property type="entry name" value="BACTERIOHEMERYTHRIN"/>
    <property type="match status" value="1"/>
</dbReference>
<dbReference type="CDD" id="cd12107">
    <property type="entry name" value="Hemerythrin"/>
    <property type="match status" value="1"/>
</dbReference>
<gene>
    <name evidence="6" type="ORF">JFL75_19585</name>
</gene>
<evidence type="ECO:0000256" key="4">
    <source>
        <dbReference type="ARBA" id="ARBA00023004"/>
    </source>
</evidence>
<dbReference type="Proteomes" id="UP000595917">
    <property type="component" value="Chromosome"/>
</dbReference>